<feature type="compositionally biased region" description="Low complexity" evidence="1">
    <location>
        <begin position="128"/>
        <end position="139"/>
    </location>
</feature>
<dbReference type="EMBL" id="DS027052">
    <property type="protein sequence ID" value="EAW11445.1"/>
    <property type="molecule type" value="Genomic_DNA"/>
</dbReference>
<name>A1CEZ6_ASPCL</name>
<dbReference type="Proteomes" id="UP000006701">
    <property type="component" value="Unassembled WGS sequence"/>
</dbReference>
<dbReference type="GeneID" id="4705109"/>
<dbReference type="HOGENOM" id="CLU_059946_0_0_1"/>
<dbReference type="OMA" id="NRIACHF"/>
<gene>
    <name evidence="2" type="ORF">ACLA_091430</name>
</gene>
<evidence type="ECO:0000256" key="1">
    <source>
        <dbReference type="SAM" id="MobiDB-lite"/>
    </source>
</evidence>
<protein>
    <submittedName>
        <fullName evidence="2">Uncharacterized protein</fullName>
    </submittedName>
</protein>
<dbReference type="OrthoDB" id="77405at2759"/>
<keyword evidence="3" id="KW-1185">Reference proteome</keyword>
<feature type="region of interest" description="Disordered" evidence="1">
    <location>
        <begin position="125"/>
        <end position="149"/>
    </location>
</feature>
<proteinExistence type="predicted"/>
<accession>A1CEZ6</accession>
<organism evidence="2 3">
    <name type="scientific">Aspergillus clavatus (strain ATCC 1007 / CBS 513.65 / DSM 816 / NCTC 3887 / NRRL 1 / QM 1276 / 107)</name>
    <dbReference type="NCBI Taxonomy" id="344612"/>
    <lineage>
        <taxon>Eukaryota</taxon>
        <taxon>Fungi</taxon>
        <taxon>Dikarya</taxon>
        <taxon>Ascomycota</taxon>
        <taxon>Pezizomycotina</taxon>
        <taxon>Eurotiomycetes</taxon>
        <taxon>Eurotiomycetidae</taxon>
        <taxon>Eurotiales</taxon>
        <taxon>Aspergillaceae</taxon>
        <taxon>Aspergillus</taxon>
        <taxon>Aspergillus subgen. Fumigati</taxon>
    </lineage>
</organism>
<dbReference type="KEGG" id="act:ACLA_091430"/>
<dbReference type="VEuPathDB" id="FungiDB:ACLA_091430"/>
<dbReference type="AlphaFoldDB" id="A1CEZ6"/>
<dbReference type="STRING" id="344612.A1CEZ6"/>
<sequence length="371" mass="41735">MAEALGHLNRISCHFRKHGQHKSANELGKLSIMIVNAFSEGVEHIPDNEYMLDEDHMHSSRSMTAEDQQRAMHESIQKQAVAALLNEVEKEKKEPVRGHGKRAGSWAEVASSMGNVQGQPKDTMHYLSPMSMSSVSGSKQSHENEDENGLGTLDYAGVSLPQDIPEVKAGVVRIHGRVTKDMIHFITARIHEGPLQDIRLESNGMTQVAFQFASHALAFVKSNQEMEEMLGYGRFGTGYNVELAEVIDWDDDHRRMNQPVRERRRLSFARKRLFADNMSPEKWKQDIRALAGPGNIDFLWVFNSGNATAVFASTVVARRVLEAFNKWKNTRSVYSGVSVTYSSDPCEKELVLVKDMGRPAFAKNYAKKSMR</sequence>
<reference evidence="2 3" key="1">
    <citation type="journal article" date="2008" name="PLoS Genet.">
        <title>Genomic islands in the pathogenic filamentous fungus Aspergillus fumigatus.</title>
        <authorList>
            <person name="Fedorova N.D."/>
            <person name="Khaldi N."/>
            <person name="Joardar V.S."/>
            <person name="Maiti R."/>
            <person name="Amedeo P."/>
            <person name="Anderson M.J."/>
            <person name="Crabtree J."/>
            <person name="Silva J.C."/>
            <person name="Badger J.H."/>
            <person name="Albarraq A."/>
            <person name="Angiuoli S."/>
            <person name="Bussey H."/>
            <person name="Bowyer P."/>
            <person name="Cotty P.J."/>
            <person name="Dyer P.S."/>
            <person name="Egan A."/>
            <person name="Galens K."/>
            <person name="Fraser-Liggett C.M."/>
            <person name="Haas B.J."/>
            <person name="Inman J.M."/>
            <person name="Kent R."/>
            <person name="Lemieux S."/>
            <person name="Malavazi I."/>
            <person name="Orvis J."/>
            <person name="Roemer T."/>
            <person name="Ronning C.M."/>
            <person name="Sundaram J.P."/>
            <person name="Sutton G."/>
            <person name="Turner G."/>
            <person name="Venter J.C."/>
            <person name="White O.R."/>
            <person name="Whitty B.R."/>
            <person name="Youngman P."/>
            <person name="Wolfe K.H."/>
            <person name="Goldman G.H."/>
            <person name="Wortman J.R."/>
            <person name="Jiang B."/>
            <person name="Denning D.W."/>
            <person name="Nierman W.C."/>
        </authorList>
    </citation>
    <scope>NUCLEOTIDE SEQUENCE [LARGE SCALE GENOMIC DNA]</scope>
    <source>
        <strain evidence="3">ATCC 1007 / CBS 513.65 / DSM 816 / NCTC 3887 / NRRL 1</strain>
    </source>
</reference>
<dbReference type="eggNOG" id="ENOG502SZXN">
    <property type="taxonomic scope" value="Eukaryota"/>
</dbReference>
<dbReference type="RefSeq" id="XP_001272871.1">
    <property type="nucleotide sequence ID" value="XM_001272870.1"/>
</dbReference>
<evidence type="ECO:0000313" key="2">
    <source>
        <dbReference type="EMBL" id="EAW11445.1"/>
    </source>
</evidence>
<evidence type="ECO:0000313" key="3">
    <source>
        <dbReference type="Proteomes" id="UP000006701"/>
    </source>
</evidence>